<accession>A0A401J255</accession>
<reference evidence="3 5" key="1">
    <citation type="submission" date="2014-12" db="EMBL/GenBank/DDBJ databases">
        <title>Whole genome sequencing of Sphingobium xenophagum OW59.</title>
        <authorList>
            <person name="Ohta Y."/>
            <person name="Nishi S."/>
            <person name="Hatada Y."/>
        </authorList>
    </citation>
    <scope>NUCLEOTIDE SEQUENCE [LARGE SCALE GENOMIC DNA]</scope>
    <source>
        <strain evidence="3 5">OW59</strain>
    </source>
</reference>
<dbReference type="Proteomes" id="UP000217141">
    <property type="component" value="Plasmid p2"/>
</dbReference>
<reference evidence="2 4" key="2">
    <citation type="submission" date="2017-08" db="EMBL/GenBank/DDBJ databases">
        <title>Whole Genome Sequence of Sphingobium hydrophobicum C1: Insights into Adaption to the Electronic-waste Contaminated Sediment.</title>
        <authorList>
            <person name="Song D."/>
            <person name="Chen X."/>
            <person name="Xu M."/>
        </authorList>
    </citation>
    <scope>NUCLEOTIDE SEQUENCE [LARGE SCALE GENOMIC DNA]</scope>
    <source>
        <strain evidence="2 4">C1</strain>
        <plasmid evidence="2 4">p2</plasmid>
    </source>
</reference>
<feature type="transmembrane region" description="Helical" evidence="1">
    <location>
        <begin position="44"/>
        <end position="66"/>
    </location>
</feature>
<evidence type="ECO:0000313" key="2">
    <source>
        <dbReference type="EMBL" id="ASY46753.1"/>
    </source>
</evidence>
<dbReference type="KEGG" id="shyd:CJD35_19865"/>
<keyword evidence="2" id="KW-0614">Plasmid</keyword>
<dbReference type="Proteomes" id="UP000290975">
    <property type="component" value="Unassembled WGS sequence"/>
</dbReference>
<evidence type="ECO:0000313" key="3">
    <source>
        <dbReference type="EMBL" id="GBH30721.1"/>
    </source>
</evidence>
<feature type="transmembrane region" description="Helical" evidence="1">
    <location>
        <begin position="98"/>
        <end position="121"/>
    </location>
</feature>
<gene>
    <name evidence="2" type="ORF">CJD35_19865</name>
    <name evidence="3" type="ORF">MBESOW_P1976</name>
</gene>
<dbReference type="EMBL" id="CP022748">
    <property type="protein sequence ID" value="ASY46753.1"/>
    <property type="molecule type" value="Genomic_DNA"/>
</dbReference>
<dbReference type="EMBL" id="BBQY01000005">
    <property type="protein sequence ID" value="GBH30721.1"/>
    <property type="molecule type" value="Genomic_DNA"/>
</dbReference>
<keyword evidence="1" id="KW-0472">Membrane</keyword>
<name>A0A249MZE8_SPHXE</name>
<proteinExistence type="predicted"/>
<dbReference type="RefSeq" id="WP_011950419.1">
    <property type="nucleotide sequence ID" value="NZ_BBQY01000005.1"/>
</dbReference>
<evidence type="ECO:0000313" key="4">
    <source>
        <dbReference type="Proteomes" id="UP000217141"/>
    </source>
</evidence>
<feature type="transmembrane region" description="Helical" evidence="1">
    <location>
        <begin position="6"/>
        <end position="24"/>
    </location>
</feature>
<keyword evidence="5" id="KW-1185">Reference proteome</keyword>
<sequence>MTFGYALLGALVLLLPGFAGYFGLRIGEASDFVSPRPDRPNSNLTIFLIVLLALAAHTAGAGIFAFNEAIAAWKPLISLPYDPNPYKALLSGQVPSGLSALAIELELLFCLALSFGTGWVCERMARAKPITTRTAPLRFGWLLPIVEKVEAGGHVAVGYVRTTSGHNGAWVAYEGSIRRLTLDDDDGIRMVVLEQCDRFIVRMTDDKIERVDMDSAPIAMMHLAADQIADFAIELFEVPEIGAD</sequence>
<accession>A0A249MZE8</accession>
<keyword evidence="1" id="KW-0812">Transmembrane</keyword>
<evidence type="ECO:0000313" key="5">
    <source>
        <dbReference type="Proteomes" id="UP000290975"/>
    </source>
</evidence>
<dbReference type="AlphaFoldDB" id="A0A249MZE8"/>
<protein>
    <submittedName>
        <fullName evidence="2">Uncharacterized protein</fullName>
    </submittedName>
</protein>
<organism evidence="2 4">
    <name type="scientific">Sphingobium xenophagum</name>
    <dbReference type="NCBI Taxonomy" id="121428"/>
    <lineage>
        <taxon>Bacteria</taxon>
        <taxon>Pseudomonadati</taxon>
        <taxon>Pseudomonadota</taxon>
        <taxon>Alphaproteobacteria</taxon>
        <taxon>Sphingomonadales</taxon>
        <taxon>Sphingomonadaceae</taxon>
        <taxon>Sphingobium</taxon>
    </lineage>
</organism>
<geneLocation type="plasmid" evidence="2 4">
    <name>p2</name>
</geneLocation>
<dbReference type="STRING" id="1192759.GCA_000277525_03998"/>
<keyword evidence="1" id="KW-1133">Transmembrane helix</keyword>
<evidence type="ECO:0000256" key="1">
    <source>
        <dbReference type="SAM" id="Phobius"/>
    </source>
</evidence>